<keyword evidence="5" id="KW-1185">Reference proteome</keyword>
<dbReference type="GO" id="GO:0015074">
    <property type="term" value="P:DNA integration"/>
    <property type="evidence" value="ECO:0007669"/>
    <property type="project" value="InterPro"/>
</dbReference>
<dbReference type="OrthoDB" id="1822491at2"/>
<dbReference type="Gene3D" id="1.10.150.130">
    <property type="match status" value="1"/>
</dbReference>
<dbReference type="GO" id="GO:0006310">
    <property type="term" value="P:DNA recombination"/>
    <property type="evidence" value="ECO:0007669"/>
    <property type="project" value="UniProtKB-KW"/>
</dbReference>
<gene>
    <name evidence="4" type="ORF">AWC04_08425</name>
</gene>
<comment type="caution">
    <text evidence="4">The sequence shown here is derived from an EMBL/GenBank/DDBJ whole genome shotgun (WGS) entry which is preliminary data.</text>
</comment>
<reference evidence="4 5" key="1">
    <citation type="submission" date="2016-01" db="EMBL/GenBank/DDBJ databases">
        <title>The new phylogeny of the genus Mycobacterium.</title>
        <authorList>
            <person name="Tarcisio F."/>
            <person name="Conor M."/>
            <person name="Antonella G."/>
            <person name="Elisabetta G."/>
            <person name="Giulia F.S."/>
            <person name="Sara T."/>
            <person name="Anna F."/>
            <person name="Clotilde B."/>
            <person name="Roberto B."/>
            <person name="Veronica D.S."/>
            <person name="Fabio R."/>
            <person name="Monica P."/>
            <person name="Olivier J."/>
            <person name="Enrico T."/>
            <person name="Nicola S."/>
        </authorList>
    </citation>
    <scope>NUCLEOTIDE SEQUENCE [LARGE SCALE GENOMIC DNA]</scope>
    <source>
        <strain evidence="4 5">DSM 44179</strain>
    </source>
</reference>
<dbReference type="Gene3D" id="1.10.443.10">
    <property type="entry name" value="Intergrase catalytic core"/>
    <property type="match status" value="1"/>
</dbReference>
<evidence type="ECO:0000256" key="1">
    <source>
        <dbReference type="ARBA" id="ARBA00008857"/>
    </source>
</evidence>
<dbReference type="InterPro" id="IPR011010">
    <property type="entry name" value="DNA_brk_join_enz"/>
</dbReference>
<accession>A0A1X1RFI5</accession>
<sequence>MSSIEKYTLSSGQLRYKVRYRDPDGRQHQRKGYRTMKEAKLAAAQLEVKVASGQWIDPRSGQITVGTLWPDYLAGLAHIKATTRATRKGAWKVQVKPRWESAEVGKIRPSQIRTWVGQMSADGAGPATIENALVVLRGILAVAVQDRLIESNPATGVRAPRRTPKVKRYLTHRQVALVAEACSTPEDTLITECLCYFGLRAGELFALRVEDVDFLRRRVNVNRSVTDVRGEGLVWSATKTYEARSVPIPAHLLQPLSVQATGRARDDLLFGNGTTPIRVNNWRRRVWHPALAAARKLDDSIPTLTVHDARATAVSLAISAGASLKAVQLLAGHASGAVTADVYASLLPDDLDRVSAAVDAQRAADLACDPAVTPVVSQ</sequence>
<keyword evidence="2" id="KW-0238">DNA-binding</keyword>
<dbReference type="InterPro" id="IPR050090">
    <property type="entry name" value="Tyrosine_recombinase_XerCD"/>
</dbReference>
<comment type="similarity">
    <text evidence="1">Belongs to the 'phage' integrase family.</text>
</comment>
<dbReference type="AlphaFoldDB" id="A0A1X1RFI5"/>
<dbReference type="GO" id="GO:0003677">
    <property type="term" value="F:DNA binding"/>
    <property type="evidence" value="ECO:0007669"/>
    <property type="project" value="UniProtKB-KW"/>
</dbReference>
<dbReference type="PROSITE" id="PS51898">
    <property type="entry name" value="TYR_RECOMBINASE"/>
    <property type="match status" value="1"/>
</dbReference>
<name>A0A1X1RFI5_MYCFA</name>
<protein>
    <submittedName>
        <fullName evidence="4">Integrase</fullName>
    </submittedName>
</protein>
<evidence type="ECO:0000313" key="5">
    <source>
        <dbReference type="Proteomes" id="UP000193484"/>
    </source>
</evidence>
<evidence type="ECO:0000256" key="2">
    <source>
        <dbReference type="ARBA" id="ARBA00023125"/>
    </source>
</evidence>
<dbReference type="Pfam" id="PF14657">
    <property type="entry name" value="Arm-DNA-bind_4"/>
    <property type="match status" value="1"/>
</dbReference>
<dbReference type="CDD" id="cd01189">
    <property type="entry name" value="INT_ICEBs1_C_like"/>
    <property type="match status" value="1"/>
</dbReference>
<dbReference type="PANTHER" id="PTHR30349">
    <property type="entry name" value="PHAGE INTEGRASE-RELATED"/>
    <property type="match status" value="1"/>
</dbReference>
<evidence type="ECO:0000256" key="3">
    <source>
        <dbReference type="ARBA" id="ARBA00023172"/>
    </source>
</evidence>
<dbReference type="SUPFAM" id="SSF56349">
    <property type="entry name" value="DNA breaking-rejoining enzymes"/>
    <property type="match status" value="1"/>
</dbReference>
<dbReference type="RefSeq" id="WP_085095040.1">
    <property type="nucleotide sequence ID" value="NZ_AP022603.1"/>
</dbReference>
<dbReference type="InterPro" id="IPR010998">
    <property type="entry name" value="Integrase_recombinase_N"/>
</dbReference>
<dbReference type="Pfam" id="PF00589">
    <property type="entry name" value="Phage_integrase"/>
    <property type="match status" value="1"/>
</dbReference>
<keyword evidence="3" id="KW-0233">DNA recombination</keyword>
<dbReference type="PANTHER" id="PTHR30349:SF64">
    <property type="entry name" value="PROPHAGE INTEGRASE INTD-RELATED"/>
    <property type="match status" value="1"/>
</dbReference>
<dbReference type="InterPro" id="IPR028259">
    <property type="entry name" value="AP2-like_int_N"/>
</dbReference>
<dbReference type="STRING" id="1793.AWC04_08425"/>
<proteinExistence type="inferred from homology"/>
<dbReference type="EMBL" id="LQOJ01000030">
    <property type="protein sequence ID" value="ORV04609.1"/>
    <property type="molecule type" value="Genomic_DNA"/>
</dbReference>
<dbReference type="InterPro" id="IPR002104">
    <property type="entry name" value="Integrase_catalytic"/>
</dbReference>
<dbReference type="Proteomes" id="UP000193484">
    <property type="component" value="Unassembled WGS sequence"/>
</dbReference>
<evidence type="ECO:0000313" key="4">
    <source>
        <dbReference type="EMBL" id="ORV04609.1"/>
    </source>
</evidence>
<organism evidence="4 5">
    <name type="scientific">Mycolicibacterium fallax</name>
    <name type="common">Mycobacterium fallax</name>
    <dbReference type="NCBI Taxonomy" id="1793"/>
    <lineage>
        <taxon>Bacteria</taxon>
        <taxon>Bacillati</taxon>
        <taxon>Actinomycetota</taxon>
        <taxon>Actinomycetes</taxon>
        <taxon>Mycobacteriales</taxon>
        <taxon>Mycobacteriaceae</taxon>
        <taxon>Mycolicibacterium</taxon>
    </lineage>
</organism>
<dbReference type="InterPro" id="IPR013762">
    <property type="entry name" value="Integrase-like_cat_sf"/>
</dbReference>